<dbReference type="Proteomes" id="UP000540929">
    <property type="component" value="Unassembled WGS sequence"/>
</dbReference>
<dbReference type="InterPro" id="IPR036737">
    <property type="entry name" value="OmpA-like_sf"/>
</dbReference>
<evidence type="ECO:0000256" key="3">
    <source>
        <dbReference type="SAM" id="Phobius"/>
    </source>
</evidence>
<evidence type="ECO:0000313" key="6">
    <source>
        <dbReference type="Proteomes" id="UP000540929"/>
    </source>
</evidence>
<feature type="transmembrane region" description="Helical" evidence="3">
    <location>
        <begin position="199"/>
        <end position="220"/>
    </location>
</feature>
<dbReference type="GO" id="GO:0016020">
    <property type="term" value="C:membrane"/>
    <property type="evidence" value="ECO:0007669"/>
    <property type="project" value="UniProtKB-UniRule"/>
</dbReference>
<keyword evidence="1 3" id="KW-0472">Membrane</keyword>
<evidence type="ECO:0000259" key="4">
    <source>
        <dbReference type="PROSITE" id="PS51123"/>
    </source>
</evidence>
<organism evidence="5 6">
    <name type="scientific">Paraburkholderia bryophila</name>
    <dbReference type="NCBI Taxonomy" id="420952"/>
    <lineage>
        <taxon>Bacteria</taxon>
        <taxon>Pseudomonadati</taxon>
        <taxon>Pseudomonadota</taxon>
        <taxon>Betaproteobacteria</taxon>
        <taxon>Burkholderiales</taxon>
        <taxon>Burkholderiaceae</taxon>
        <taxon>Paraburkholderia</taxon>
    </lineage>
</organism>
<dbReference type="PRINTS" id="PR01023">
    <property type="entry name" value="NAFLGMOTY"/>
</dbReference>
<protein>
    <submittedName>
        <fullName evidence="5">Outer membrane protein OmpA-like peptidoglycan-associated protein</fullName>
    </submittedName>
</protein>
<dbReference type="RefSeq" id="WP_179742678.1">
    <property type="nucleotide sequence ID" value="NZ_JACCAS010000001.1"/>
</dbReference>
<keyword evidence="3" id="KW-0812">Transmembrane</keyword>
<dbReference type="InterPro" id="IPR050330">
    <property type="entry name" value="Bact_OuterMem_StrucFunc"/>
</dbReference>
<dbReference type="PANTHER" id="PTHR30329">
    <property type="entry name" value="STATOR ELEMENT OF FLAGELLAR MOTOR COMPLEX"/>
    <property type="match status" value="1"/>
</dbReference>
<dbReference type="Pfam" id="PF00691">
    <property type="entry name" value="OmpA"/>
    <property type="match status" value="1"/>
</dbReference>
<reference evidence="5 6" key="1">
    <citation type="submission" date="2020-07" db="EMBL/GenBank/DDBJ databases">
        <title>Exploring microbial biodiversity for novel pathways involved in the catabolism of aromatic compounds derived from lignin.</title>
        <authorList>
            <person name="Elkins J."/>
        </authorList>
    </citation>
    <scope>NUCLEOTIDE SEQUENCE [LARGE SCALE GENOMIC DNA]</scope>
    <source>
        <strain evidence="5 6">H2C3C</strain>
    </source>
</reference>
<dbReference type="AlphaFoldDB" id="A0A7Y9WHK0"/>
<evidence type="ECO:0000256" key="2">
    <source>
        <dbReference type="SAM" id="MobiDB-lite"/>
    </source>
</evidence>
<dbReference type="CDD" id="cd07185">
    <property type="entry name" value="OmpA_C-like"/>
    <property type="match status" value="1"/>
</dbReference>
<feature type="domain" description="OmpA-like" evidence="4">
    <location>
        <begin position="451"/>
        <end position="572"/>
    </location>
</feature>
<dbReference type="SUPFAM" id="SSF103088">
    <property type="entry name" value="OmpA-like"/>
    <property type="match status" value="1"/>
</dbReference>
<accession>A0A7Y9WHK0</accession>
<dbReference type="InterPro" id="IPR009282">
    <property type="entry name" value="DUF937"/>
</dbReference>
<name>A0A7Y9WHK0_9BURK</name>
<keyword evidence="3" id="KW-1133">Transmembrane helix</keyword>
<comment type="caution">
    <text evidence="5">The sequence shown here is derived from an EMBL/GenBank/DDBJ whole genome shotgun (WGS) entry which is preliminary data.</text>
</comment>
<dbReference type="InterPro" id="IPR006665">
    <property type="entry name" value="OmpA-like"/>
</dbReference>
<dbReference type="PROSITE" id="PS51123">
    <property type="entry name" value="OMPA_2"/>
    <property type="match status" value="1"/>
</dbReference>
<gene>
    <name evidence="5" type="ORF">GGD40_000458</name>
</gene>
<dbReference type="Gene3D" id="3.30.1330.60">
    <property type="entry name" value="OmpA-like domain"/>
    <property type="match status" value="1"/>
</dbReference>
<evidence type="ECO:0000313" key="5">
    <source>
        <dbReference type="EMBL" id="NYH20979.1"/>
    </source>
</evidence>
<feature type="region of interest" description="Disordered" evidence="2">
    <location>
        <begin position="267"/>
        <end position="303"/>
    </location>
</feature>
<keyword evidence="6" id="KW-1185">Reference proteome</keyword>
<dbReference type="Pfam" id="PF06078">
    <property type="entry name" value="DUF937"/>
    <property type="match status" value="1"/>
</dbReference>
<evidence type="ECO:0000256" key="1">
    <source>
        <dbReference type="PROSITE-ProRule" id="PRU00473"/>
    </source>
</evidence>
<dbReference type="PANTHER" id="PTHR30329:SF21">
    <property type="entry name" value="LIPOPROTEIN YIAD-RELATED"/>
    <property type="match status" value="1"/>
</dbReference>
<dbReference type="EMBL" id="JACCAS010000001">
    <property type="protein sequence ID" value="NYH20979.1"/>
    <property type="molecule type" value="Genomic_DNA"/>
</dbReference>
<proteinExistence type="predicted"/>
<feature type="compositionally biased region" description="Low complexity" evidence="2">
    <location>
        <begin position="267"/>
        <end position="300"/>
    </location>
</feature>
<sequence>MKSIDLSQSVNAAFSASLWPGLSEKIGLPAELLMKVVEHAGPALTASLMASAVTPSGVTGLFSAVMSPDSNARIGEQLAQLCSTMSGIKDLEVAGESLIARGTGRRIAVASDPIANQTGIPPQAAHVMTALVGAVLFGVLKHHVLLEQGTSSELPALLGAQLPAVSTVLTHDDVVQRAVPSPLHETATPAAGTRSSRRFVWLLFAALSAVLLGLFTYGYFHAKPLGVERITSLHDSSEGSVRPATPAMPAIASAALAVPVQPPIGASSPQVPSAASAATPAGATTPASTPTAASAAQSASDPVSNMPIRNGQLAFRVNQAGLPTLTAILSSDAERSVLAEALTRKFGAGRFAAELKVDLSSRQADWMSHIDELLRLMAVPHAEVAIDGTHIELSGAAAKLALGWQQRLQTVFGQSWVIGQFKPDQAVDQATVSFLSAMAKMLDAGGGCASADVVKVLNLQVVDFAESSGHIPSSARENLAETAQLLKACSDGGHPVPLNIEAFSDNAGDGQANLALSQKRADSVRDFMIETGVKADLLTARGFGAASPIASNATASGRFANRRIAFVLAQPQ</sequence>